<evidence type="ECO:0000313" key="3">
    <source>
        <dbReference type="Proteomes" id="UP000708208"/>
    </source>
</evidence>
<feature type="compositionally biased region" description="Polar residues" evidence="1">
    <location>
        <begin position="39"/>
        <end position="50"/>
    </location>
</feature>
<reference evidence="2" key="1">
    <citation type="submission" date="2021-06" db="EMBL/GenBank/DDBJ databases">
        <authorList>
            <person name="Hodson N. C."/>
            <person name="Mongue J. A."/>
            <person name="Jaron S. K."/>
        </authorList>
    </citation>
    <scope>NUCLEOTIDE SEQUENCE</scope>
</reference>
<evidence type="ECO:0000256" key="1">
    <source>
        <dbReference type="SAM" id="MobiDB-lite"/>
    </source>
</evidence>
<organism evidence="2 3">
    <name type="scientific">Allacma fusca</name>
    <dbReference type="NCBI Taxonomy" id="39272"/>
    <lineage>
        <taxon>Eukaryota</taxon>
        <taxon>Metazoa</taxon>
        <taxon>Ecdysozoa</taxon>
        <taxon>Arthropoda</taxon>
        <taxon>Hexapoda</taxon>
        <taxon>Collembola</taxon>
        <taxon>Symphypleona</taxon>
        <taxon>Sminthuridae</taxon>
        <taxon>Allacma</taxon>
    </lineage>
</organism>
<feature type="compositionally biased region" description="Basic residues" evidence="1">
    <location>
        <begin position="1"/>
        <end position="12"/>
    </location>
</feature>
<feature type="compositionally biased region" description="Polar residues" evidence="1">
    <location>
        <begin position="13"/>
        <end position="22"/>
    </location>
</feature>
<dbReference type="EMBL" id="CAJVCH010108561">
    <property type="protein sequence ID" value="CAG7724331.1"/>
    <property type="molecule type" value="Genomic_DNA"/>
</dbReference>
<accession>A0A8J2JQD5</accession>
<dbReference type="Proteomes" id="UP000708208">
    <property type="component" value="Unassembled WGS sequence"/>
</dbReference>
<keyword evidence="3" id="KW-1185">Reference proteome</keyword>
<gene>
    <name evidence="2" type="ORF">AFUS01_LOCUS13363</name>
</gene>
<dbReference type="AlphaFoldDB" id="A0A8J2JQD5"/>
<evidence type="ECO:0000313" key="2">
    <source>
        <dbReference type="EMBL" id="CAG7724331.1"/>
    </source>
</evidence>
<sequence>MDYDKKRKRRATKQCSDYQPSRKSPKVTGKSLKVAAHSSRYSENSSTDGETVTVPAWNPKISSGNALCCSDNQATNQEIASKPVYESQDNSYSELELVSEKLSSGASSSHKTSRESLCMHVQMHSRSSVNNYFGGKKSNDALIDTAIKEWLKQASNRIYLKQSRAEKFSSVYQDRWGQ</sequence>
<name>A0A8J2JQD5_9HEXA</name>
<proteinExistence type="predicted"/>
<protein>
    <submittedName>
        <fullName evidence="2">Uncharacterized protein</fullName>
    </submittedName>
</protein>
<feature type="region of interest" description="Disordered" evidence="1">
    <location>
        <begin position="1"/>
        <end position="56"/>
    </location>
</feature>
<comment type="caution">
    <text evidence="2">The sequence shown here is derived from an EMBL/GenBank/DDBJ whole genome shotgun (WGS) entry which is preliminary data.</text>
</comment>